<dbReference type="Gene3D" id="3.40.50.1010">
    <property type="entry name" value="5'-nuclease"/>
    <property type="match status" value="1"/>
</dbReference>
<accession>A0A7S4NKT2</accession>
<dbReference type="EMBL" id="HBKR01010364">
    <property type="protein sequence ID" value="CAE2295080.1"/>
    <property type="molecule type" value="Transcribed_RNA"/>
</dbReference>
<protein>
    <recommendedName>
        <fullName evidence="2">NYN domain-containing protein</fullName>
    </recommendedName>
</protein>
<feature type="domain" description="NYN" evidence="2">
    <location>
        <begin position="33"/>
        <end position="189"/>
    </location>
</feature>
<dbReference type="InterPro" id="IPR021139">
    <property type="entry name" value="NYN"/>
</dbReference>
<evidence type="ECO:0000256" key="1">
    <source>
        <dbReference type="SAM" id="MobiDB-lite"/>
    </source>
</evidence>
<dbReference type="AlphaFoldDB" id="A0A7S4NKT2"/>
<reference evidence="3" key="1">
    <citation type="submission" date="2021-01" db="EMBL/GenBank/DDBJ databases">
        <authorList>
            <person name="Corre E."/>
            <person name="Pelletier E."/>
            <person name="Niang G."/>
            <person name="Scheremetjew M."/>
            <person name="Finn R."/>
            <person name="Kale V."/>
            <person name="Holt S."/>
            <person name="Cochrane G."/>
            <person name="Meng A."/>
            <person name="Brown T."/>
            <person name="Cohen L."/>
        </authorList>
    </citation>
    <scope>NUCLEOTIDE SEQUENCE</scope>
    <source>
        <strain evidence="3">SoJaBio B1-5/56/2</strain>
    </source>
</reference>
<name>A0A7S4NKT2_9EUKA</name>
<evidence type="ECO:0000313" key="3">
    <source>
        <dbReference type="EMBL" id="CAE2295080.1"/>
    </source>
</evidence>
<dbReference type="Pfam" id="PF01936">
    <property type="entry name" value="NYN"/>
    <property type="match status" value="1"/>
</dbReference>
<feature type="compositionally biased region" description="Basic and acidic residues" evidence="1">
    <location>
        <begin position="237"/>
        <end position="252"/>
    </location>
</feature>
<feature type="region of interest" description="Disordered" evidence="1">
    <location>
        <begin position="228"/>
        <end position="252"/>
    </location>
</feature>
<organism evidence="3">
    <name type="scientific">Paramoeba aestuarina</name>
    <dbReference type="NCBI Taxonomy" id="180227"/>
    <lineage>
        <taxon>Eukaryota</taxon>
        <taxon>Amoebozoa</taxon>
        <taxon>Discosea</taxon>
        <taxon>Flabellinia</taxon>
        <taxon>Dactylopodida</taxon>
        <taxon>Paramoebidae</taxon>
        <taxon>Paramoeba</taxon>
    </lineage>
</organism>
<evidence type="ECO:0000259" key="2">
    <source>
        <dbReference type="Pfam" id="PF01936"/>
    </source>
</evidence>
<proteinExistence type="predicted"/>
<sequence length="280" mass="32156">MNEYQEMHPCNLHHPDFYNRQRNLKVSNNKLYINIFHDSENCFLHRNWKGNASRLYDEVVRSIANAVWPGNSLNISEDLIVNWHWVLPAKDNNYKVNEGAQRVLQDRGVVFQVAKDKSGAVDIAVDALMNAFRVTFDGFKPERQKQTVAVLLSGDSDFGLQVKQLRQSGCKVVGIHNGHASAGFRGNFDKRFLLDWFSLCGKAGQDPRQVAKERRRAIEGRGNTKCIGSESVGVSKRRNDRERESENHRRVRKERDGDRGLFFVVVPRWGSEKKRGKGKY</sequence>
<dbReference type="GO" id="GO:0004540">
    <property type="term" value="F:RNA nuclease activity"/>
    <property type="evidence" value="ECO:0007669"/>
    <property type="project" value="InterPro"/>
</dbReference>
<gene>
    <name evidence="3" type="ORF">NAES01612_LOCUS6878</name>
</gene>